<comment type="caution">
    <text evidence="1">The sequence shown here is derived from an EMBL/GenBank/DDBJ whole genome shotgun (WGS) entry which is preliminary data.</text>
</comment>
<accession>A0ACB5TH55</accession>
<evidence type="ECO:0000313" key="2">
    <source>
        <dbReference type="Proteomes" id="UP001165064"/>
    </source>
</evidence>
<organism evidence="1 2">
    <name type="scientific">Ambrosiozyma monospora</name>
    <name type="common">Yeast</name>
    <name type="synonym">Endomycopsis monosporus</name>
    <dbReference type="NCBI Taxonomy" id="43982"/>
    <lineage>
        <taxon>Eukaryota</taxon>
        <taxon>Fungi</taxon>
        <taxon>Dikarya</taxon>
        <taxon>Ascomycota</taxon>
        <taxon>Saccharomycotina</taxon>
        <taxon>Pichiomycetes</taxon>
        <taxon>Pichiales</taxon>
        <taxon>Pichiaceae</taxon>
        <taxon>Ambrosiozyma</taxon>
    </lineage>
</organism>
<dbReference type="EMBL" id="BSXS01007377">
    <property type="protein sequence ID" value="GME88580.1"/>
    <property type="molecule type" value="Genomic_DNA"/>
</dbReference>
<evidence type="ECO:0000313" key="1">
    <source>
        <dbReference type="EMBL" id="GME88580.1"/>
    </source>
</evidence>
<reference evidence="1" key="1">
    <citation type="submission" date="2023-04" db="EMBL/GenBank/DDBJ databases">
        <title>Ambrosiozyma monospora NBRC 10751.</title>
        <authorList>
            <person name="Ichikawa N."/>
            <person name="Sato H."/>
            <person name="Tonouchi N."/>
        </authorList>
    </citation>
    <scope>NUCLEOTIDE SEQUENCE</scope>
    <source>
        <strain evidence="1">NBRC 10751</strain>
    </source>
</reference>
<name>A0ACB5TH55_AMBMO</name>
<keyword evidence="2" id="KW-1185">Reference proteome</keyword>
<protein>
    <submittedName>
        <fullName evidence="1">Unnamed protein product</fullName>
    </submittedName>
</protein>
<dbReference type="Proteomes" id="UP001165064">
    <property type="component" value="Unassembled WGS sequence"/>
</dbReference>
<gene>
    <name evidence="1" type="ORF">Amon02_000838700</name>
</gene>
<sequence>MSVVDDLEDFLPAIKEELQSLPLAHVSQDSKANNRIPFLLDEINKKIMSTQPTYVDKDKVYQRSAFLFPGDCRIWNKLSVNMSKNVTLCSKRADIVEVSKAYMKDGDLREVQRGLFLSPSLVSGYTALKCCL</sequence>
<proteinExistence type="predicted"/>